<evidence type="ECO:0000256" key="1">
    <source>
        <dbReference type="SAM" id="MobiDB-lite"/>
    </source>
</evidence>
<feature type="compositionally biased region" description="Basic and acidic residues" evidence="1">
    <location>
        <begin position="91"/>
        <end position="100"/>
    </location>
</feature>
<reference evidence="3 4" key="1">
    <citation type="submission" date="2019-03" db="EMBL/GenBank/DDBJ databases">
        <title>First draft genome of Liparis tanakae, snailfish: a comprehensive survey of snailfish specific genes.</title>
        <authorList>
            <person name="Kim W."/>
            <person name="Song I."/>
            <person name="Jeong J.-H."/>
            <person name="Kim D."/>
            <person name="Kim S."/>
            <person name="Ryu S."/>
            <person name="Song J.Y."/>
            <person name="Lee S.K."/>
        </authorList>
    </citation>
    <scope>NUCLEOTIDE SEQUENCE [LARGE SCALE GENOMIC DNA]</scope>
    <source>
        <tissue evidence="3">Muscle</tissue>
    </source>
</reference>
<accession>A0A4Z2GWP3</accession>
<evidence type="ECO:0000313" key="3">
    <source>
        <dbReference type="EMBL" id="TNN58077.1"/>
    </source>
</evidence>
<evidence type="ECO:0000259" key="2">
    <source>
        <dbReference type="Pfam" id="PF13716"/>
    </source>
</evidence>
<name>A0A4Z2GWP3_9TELE</name>
<dbReference type="Gene3D" id="3.40.525.10">
    <property type="entry name" value="CRAL-TRIO lipid binding domain"/>
    <property type="match status" value="2"/>
</dbReference>
<dbReference type="Proteomes" id="UP000314294">
    <property type="component" value="Unassembled WGS sequence"/>
</dbReference>
<gene>
    <name evidence="3" type="primary">ATCAY_1</name>
    <name evidence="3" type="ORF">EYF80_031749</name>
</gene>
<dbReference type="InterPro" id="IPR036865">
    <property type="entry name" value="CRAL-TRIO_dom_sf"/>
</dbReference>
<dbReference type="AlphaFoldDB" id="A0A4Z2GWP3"/>
<dbReference type="OrthoDB" id="19923at2759"/>
<protein>
    <submittedName>
        <fullName evidence="3">Caytaxin</fullName>
    </submittedName>
</protein>
<comment type="caution">
    <text evidence="3">The sequence shown here is derived from an EMBL/GenBank/DDBJ whole genome shotgun (WGS) entry which is preliminary data.</text>
</comment>
<dbReference type="EMBL" id="SRLO01000390">
    <property type="protein sequence ID" value="TNN58077.1"/>
    <property type="molecule type" value="Genomic_DNA"/>
</dbReference>
<keyword evidence="4" id="KW-1185">Reference proteome</keyword>
<feature type="region of interest" description="Disordered" evidence="1">
    <location>
        <begin position="91"/>
        <end position="123"/>
    </location>
</feature>
<feature type="domain" description="CRAL-TRIO" evidence="2">
    <location>
        <begin position="1"/>
        <end position="52"/>
    </location>
</feature>
<dbReference type="InterPro" id="IPR001251">
    <property type="entry name" value="CRAL-TRIO_dom"/>
</dbReference>
<dbReference type="Pfam" id="PF13716">
    <property type="entry name" value="CRAL_TRIO_2"/>
    <property type="match status" value="1"/>
</dbReference>
<organism evidence="3 4">
    <name type="scientific">Liparis tanakae</name>
    <name type="common">Tanaka's snailfish</name>
    <dbReference type="NCBI Taxonomy" id="230148"/>
    <lineage>
        <taxon>Eukaryota</taxon>
        <taxon>Metazoa</taxon>
        <taxon>Chordata</taxon>
        <taxon>Craniata</taxon>
        <taxon>Vertebrata</taxon>
        <taxon>Euteleostomi</taxon>
        <taxon>Actinopterygii</taxon>
        <taxon>Neopterygii</taxon>
        <taxon>Teleostei</taxon>
        <taxon>Neoteleostei</taxon>
        <taxon>Acanthomorphata</taxon>
        <taxon>Eupercaria</taxon>
        <taxon>Perciformes</taxon>
        <taxon>Cottioidei</taxon>
        <taxon>Cottales</taxon>
        <taxon>Liparidae</taxon>
        <taxon>Liparis</taxon>
    </lineage>
</organism>
<proteinExistence type="predicted"/>
<sequence length="123" mass="14461">MENLFFYVVSSLELLVAEDYMIVYLNGATPRRKMPGISWLRRCYQMIDRNVKFMDKIRYVHTLEELSQIIPMEHVQIPECVLQYDDEKAQAQGERLHQEEQQSNSALAKERPKSVIAEVGRDI</sequence>
<evidence type="ECO:0000313" key="4">
    <source>
        <dbReference type="Proteomes" id="UP000314294"/>
    </source>
</evidence>
<feature type="compositionally biased region" description="Basic and acidic residues" evidence="1">
    <location>
        <begin position="108"/>
        <end position="123"/>
    </location>
</feature>